<evidence type="ECO:0000313" key="2">
    <source>
        <dbReference type="Proteomes" id="UP000009022"/>
    </source>
</evidence>
<dbReference type="InterPro" id="IPR011989">
    <property type="entry name" value="ARM-like"/>
</dbReference>
<gene>
    <name evidence="1" type="ORF">TRIADDRAFT_56213</name>
</gene>
<reference evidence="1 2" key="1">
    <citation type="journal article" date="2008" name="Nature">
        <title>The Trichoplax genome and the nature of placozoans.</title>
        <authorList>
            <person name="Srivastava M."/>
            <person name="Begovic E."/>
            <person name="Chapman J."/>
            <person name="Putnam N.H."/>
            <person name="Hellsten U."/>
            <person name="Kawashima T."/>
            <person name="Kuo A."/>
            <person name="Mitros T."/>
            <person name="Salamov A."/>
            <person name="Carpenter M.L."/>
            <person name="Signorovitch A.Y."/>
            <person name="Moreno M.A."/>
            <person name="Kamm K."/>
            <person name="Grimwood J."/>
            <person name="Schmutz J."/>
            <person name="Shapiro H."/>
            <person name="Grigoriev I.V."/>
            <person name="Buss L.W."/>
            <person name="Schierwater B."/>
            <person name="Dellaporta S.L."/>
            <person name="Rokhsar D.S."/>
        </authorList>
    </citation>
    <scope>NUCLEOTIDE SEQUENCE [LARGE SCALE GENOMIC DNA]</scope>
    <source>
        <strain evidence="1 2">Grell-BS-1999</strain>
    </source>
</reference>
<dbReference type="SUPFAM" id="SSF48371">
    <property type="entry name" value="ARM repeat"/>
    <property type="match status" value="1"/>
</dbReference>
<dbReference type="RefSeq" id="XP_002112750.1">
    <property type="nucleotide sequence ID" value="XM_002112714.1"/>
</dbReference>
<accession>B3RXH7</accession>
<dbReference type="InParanoid" id="B3RXH7"/>
<dbReference type="EMBL" id="DS985245">
    <property type="protein sequence ID" value="EDV24860.1"/>
    <property type="molecule type" value="Genomic_DNA"/>
</dbReference>
<organism evidence="1 2">
    <name type="scientific">Trichoplax adhaerens</name>
    <name type="common">Trichoplax reptans</name>
    <dbReference type="NCBI Taxonomy" id="10228"/>
    <lineage>
        <taxon>Eukaryota</taxon>
        <taxon>Metazoa</taxon>
        <taxon>Placozoa</taxon>
        <taxon>Uniplacotomia</taxon>
        <taxon>Trichoplacea</taxon>
        <taxon>Trichoplacidae</taxon>
        <taxon>Trichoplax</taxon>
    </lineage>
</organism>
<evidence type="ECO:0008006" key="3">
    <source>
        <dbReference type="Google" id="ProtNLM"/>
    </source>
</evidence>
<proteinExistence type="predicted"/>
<dbReference type="PhylomeDB" id="B3RXH7"/>
<dbReference type="InterPro" id="IPR016024">
    <property type="entry name" value="ARM-type_fold"/>
</dbReference>
<dbReference type="CTD" id="6753534"/>
<protein>
    <recommendedName>
        <fullName evidence="3">IBB domain-containing protein</fullName>
    </recommendedName>
</protein>
<keyword evidence="2" id="KW-1185">Reference proteome</keyword>
<dbReference type="KEGG" id="tad:TRIADDRAFT_56213"/>
<evidence type="ECO:0000313" key="1">
    <source>
        <dbReference type="EMBL" id="EDV24860.1"/>
    </source>
</evidence>
<name>B3RXH7_TRIAD</name>
<dbReference type="AlphaFoldDB" id="B3RXH7"/>
<dbReference type="Gene3D" id="1.25.10.10">
    <property type="entry name" value="Leucine-rich Repeat Variant"/>
    <property type="match status" value="1"/>
</dbReference>
<dbReference type="HOGENOM" id="CLU_981167_0_0_1"/>
<dbReference type="Proteomes" id="UP000009022">
    <property type="component" value="Unassembled WGS sequence"/>
</dbReference>
<sequence>MPKITVISKVVTTDLQLEVHQVMKRKHQKVKNPRRNKLRFHIKNLISEIKSDDSKIVCNAARNIRFLSIKERWRTKFFIQSDILSKLVRLLEDQSDRIVERTTAILSVITSGKASEIKAIVVTGALVPLIKCIKNDNINMKTNFILHINRLIEVAKDSKLQDCALWTFQNLQLYTRPPSNITIVSIPIMNIMLKTMLKCSLLLGIASTLEITDSENSHNNYREFCSTIAKILGGSFDQMGIAISEGLISWILDMADEDNDPEFNEYVVLAIVNAALRASDEQIW</sequence>
<dbReference type="GeneID" id="6753534"/>